<evidence type="ECO:0000313" key="1">
    <source>
        <dbReference type="EMBL" id="HIS37012.1"/>
    </source>
</evidence>
<reference evidence="1" key="1">
    <citation type="submission" date="2020-10" db="EMBL/GenBank/DDBJ databases">
        <authorList>
            <person name="Gilroy R."/>
        </authorList>
    </citation>
    <scope>NUCLEOTIDE SEQUENCE</scope>
    <source>
        <strain evidence="1">6276</strain>
    </source>
</reference>
<comment type="caution">
    <text evidence="1">The sequence shown here is derived from an EMBL/GenBank/DDBJ whole genome shotgun (WGS) entry which is preliminary data.</text>
</comment>
<gene>
    <name evidence="1" type="ORF">IAC10_10360</name>
</gene>
<protein>
    <submittedName>
        <fullName evidence="1">RloB domain-containing protein</fullName>
    </submittedName>
</protein>
<dbReference type="Proteomes" id="UP000823928">
    <property type="component" value="Unassembled WGS sequence"/>
</dbReference>
<accession>A0A9D1F0Y0</accession>
<organism evidence="1 2">
    <name type="scientific">Candidatus Scatousia excrementigallinarum</name>
    <dbReference type="NCBI Taxonomy" id="2840935"/>
    <lineage>
        <taxon>Bacteria</taxon>
        <taxon>Candidatus Scatousia</taxon>
    </lineage>
</organism>
<evidence type="ECO:0000313" key="2">
    <source>
        <dbReference type="Proteomes" id="UP000823928"/>
    </source>
</evidence>
<proteinExistence type="predicted"/>
<dbReference type="Pfam" id="PF13707">
    <property type="entry name" value="RloB"/>
    <property type="match status" value="1"/>
</dbReference>
<sequence>MARKIDTRKTRETFVIITNGKKSEQNYFNLLKSYKSIYEVKVLFKNAAPTGLVHEAEQYTRDANQVWCVFDIDNTYSENQLIPAIREAKKNGIKIAYSNAAFEVWLISHFQKCDKYLNTTQLIDILNEYLKSQGCKFTYDKSDDDTLKNYFVPNYNIAINNAKIVYQKRVKEFREQFNAAKELPIWEWNSSTTIYLLVEAMKLSSH</sequence>
<reference evidence="1" key="2">
    <citation type="journal article" date="2021" name="PeerJ">
        <title>Extensive microbial diversity within the chicken gut microbiome revealed by metagenomics and culture.</title>
        <authorList>
            <person name="Gilroy R."/>
            <person name="Ravi A."/>
            <person name="Getino M."/>
            <person name="Pursley I."/>
            <person name="Horton D.L."/>
            <person name="Alikhan N.F."/>
            <person name="Baker D."/>
            <person name="Gharbi K."/>
            <person name="Hall N."/>
            <person name="Watson M."/>
            <person name="Adriaenssens E.M."/>
            <person name="Foster-Nyarko E."/>
            <person name="Jarju S."/>
            <person name="Secka A."/>
            <person name="Antonio M."/>
            <person name="Oren A."/>
            <person name="Chaudhuri R.R."/>
            <person name="La Ragione R."/>
            <person name="Hildebrand F."/>
            <person name="Pallen M.J."/>
        </authorList>
    </citation>
    <scope>NUCLEOTIDE SEQUENCE</scope>
    <source>
        <strain evidence="1">6276</strain>
    </source>
</reference>
<name>A0A9D1F0Y0_9BACT</name>
<dbReference type="AlphaFoldDB" id="A0A9D1F0Y0"/>
<dbReference type="InterPro" id="IPR025591">
    <property type="entry name" value="RloB"/>
</dbReference>
<dbReference type="EMBL" id="DVIU01000205">
    <property type="protein sequence ID" value="HIS37012.1"/>
    <property type="molecule type" value="Genomic_DNA"/>
</dbReference>